<gene>
    <name evidence="8" type="ORF">H010_21516</name>
</gene>
<dbReference type="InterPro" id="IPR043428">
    <property type="entry name" value="LivM-like"/>
</dbReference>
<evidence type="ECO:0000256" key="6">
    <source>
        <dbReference type="SAM" id="Phobius"/>
    </source>
</evidence>
<dbReference type="EMBL" id="AOGK01000027">
    <property type="protein sequence ID" value="MDG5977845.1"/>
    <property type="molecule type" value="Genomic_DNA"/>
</dbReference>
<dbReference type="CDD" id="cd06581">
    <property type="entry name" value="TM_PBP1_LivM_like"/>
    <property type="match status" value="1"/>
</dbReference>
<keyword evidence="2" id="KW-1003">Cell membrane</keyword>
<feature type="signal peptide" evidence="7">
    <location>
        <begin position="1"/>
        <end position="24"/>
    </location>
</feature>
<dbReference type="Proteomes" id="UP001152876">
    <property type="component" value="Unassembled WGS sequence"/>
</dbReference>
<keyword evidence="5 6" id="KW-0472">Membrane</keyword>
<comment type="subcellular location">
    <subcellularLocation>
        <location evidence="1">Cell membrane</location>
        <topology evidence="1">Multi-pass membrane protein</topology>
    </subcellularLocation>
</comment>
<evidence type="ECO:0000256" key="5">
    <source>
        <dbReference type="ARBA" id="ARBA00023136"/>
    </source>
</evidence>
<keyword evidence="4 6" id="KW-1133">Transmembrane helix</keyword>
<dbReference type="PANTHER" id="PTHR30482">
    <property type="entry name" value="HIGH-AFFINITY BRANCHED-CHAIN AMINO ACID TRANSPORT SYSTEM PERMEASE"/>
    <property type="match status" value="1"/>
</dbReference>
<dbReference type="AlphaFoldDB" id="A0A9X4NTU2"/>
<dbReference type="InterPro" id="IPR001851">
    <property type="entry name" value="ABC_transp_permease"/>
</dbReference>
<comment type="caution">
    <text evidence="8">The sequence shown here is derived from an EMBL/GenBank/DDBJ whole genome shotgun (WGS) entry which is preliminary data.</text>
</comment>
<evidence type="ECO:0000256" key="3">
    <source>
        <dbReference type="ARBA" id="ARBA00022692"/>
    </source>
</evidence>
<evidence type="ECO:0000256" key="2">
    <source>
        <dbReference type="ARBA" id="ARBA00022475"/>
    </source>
</evidence>
<dbReference type="GO" id="GO:0015658">
    <property type="term" value="F:branched-chain amino acid transmembrane transporter activity"/>
    <property type="evidence" value="ECO:0007669"/>
    <property type="project" value="InterPro"/>
</dbReference>
<organism evidence="8 9">
    <name type="scientific">Hydrogenophaga taeniospiralis CCUG 15921</name>
    <dbReference type="NCBI Taxonomy" id="1281780"/>
    <lineage>
        <taxon>Bacteria</taxon>
        <taxon>Pseudomonadati</taxon>
        <taxon>Pseudomonadota</taxon>
        <taxon>Betaproteobacteria</taxon>
        <taxon>Burkholderiales</taxon>
        <taxon>Comamonadaceae</taxon>
        <taxon>Hydrogenophaga</taxon>
    </lineage>
</organism>
<feature type="transmembrane region" description="Helical" evidence="6">
    <location>
        <begin position="204"/>
        <end position="228"/>
    </location>
</feature>
<dbReference type="PANTHER" id="PTHR30482:SF17">
    <property type="entry name" value="ABC TRANSPORTER ATP-BINDING PROTEIN"/>
    <property type="match status" value="1"/>
</dbReference>
<protein>
    <submittedName>
        <fullName evidence="8">ABC transporter permease</fullName>
    </submittedName>
</protein>
<dbReference type="RefSeq" id="WP_068171596.1">
    <property type="nucleotide sequence ID" value="NZ_AOGK01000027.1"/>
</dbReference>
<dbReference type="Pfam" id="PF02653">
    <property type="entry name" value="BPD_transp_2"/>
    <property type="match status" value="1"/>
</dbReference>
<dbReference type="OrthoDB" id="9034298at2"/>
<feature type="transmembrane region" description="Helical" evidence="6">
    <location>
        <begin position="240"/>
        <end position="264"/>
    </location>
</feature>
<keyword evidence="9" id="KW-1185">Reference proteome</keyword>
<proteinExistence type="predicted"/>
<reference evidence="8" key="1">
    <citation type="submission" date="2013-01" db="EMBL/GenBank/DDBJ databases">
        <title>Genome draft of Hydrogenophaga taeniospiralis 2K1.</title>
        <authorList>
            <person name="Gomila M."/>
            <person name="Lalucat J."/>
        </authorList>
    </citation>
    <scope>NUCLEOTIDE SEQUENCE</scope>
    <source>
        <strain evidence="8">CCUG 15921</strain>
    </source>
</reference>
<evidence type="ECO:0000256" key="7">
    <source>
        <dbReference type="SAM" id="SignalP"/>
    </source>
</evidence>
<name>A0A9X4NTU2_9BURK</name>
<feature type="transmembrane region" description="Helical" evidence="6">
    <location>
        <begin position="153"/>
        <end position="173"/>
    </location>
</feature>
<keyword evidence="7" id="KW-0732">Signal</keyword>
<evidence type="ECO:0000313" key="9">
    <source>
        <dbReference type="Proteomes" id="UP001152876"/>
    </source>
</evidence>
<dbReference type="PROSITE" id="PS51257">
    <property type="entry name" value="PROKAR_LIPOPROTEIN"/>
    <property type="match status" value="1"/>
</dbReference>
<dbReference type="GO" id="GO:0005886">
    <property type="term" value="C:plasma membrane"/>
    <property type="evidence" value="ECO:0007669"/>
    <property type="project" value="UniProtKB-SubCell"/>
</dbReference>
<accession>A0A9X4NTU2</accession>
<feature type="transmembrane region" description="Helical" evidence="6">
    <location>
        <begin position="48"/>
        <end position="71"/>
    </location>
</feature>
<feature type="transmembrane region" description="Helical" evidence="6">
    <location>
        <begin position="83"/>
        <end position="103"/>
    </location>
</feature>
<evidence type="ECO:0000313" key="8">
    <source>
        <dbReference type="EMBL" id="MDG5977845.1"/>
    </source>
</evidence>
<keyword evidence="3 6" id="KW-0812">Transmembrane</keyword>
<evidence type="ECO:0000256" key="4">
    <source>
        <dbReference type="ARBA" id="ARBA00022989"/>
    </source>
</evidence>
<evidence type="ECO:0000256" key="1">
    <source>
        <dbReference type="ARBA" id="ARBA00004651"/>
    </source>
</evidence>
<feature type="transmembrane region" description="Helical" evidence="6">
    <location>
        <begin position="276"/>
        <end position="297"/>
    </location>
</feature>
<sequence>MNTSKHFGLALAAVLLLACVPAFAGASVVDKLTTLFIYMLLATTWNLMAGYAGLVSVGQQAFFGLGGYFALRLVDGGLPAYPALLAGALGAALLAWVMSFYVLRLKDGEFAIGTWVVAEVIRILVMLDPLIQGETGTSLIALNAVEPELRRSVGYWFALAALAGMALAMAVLLRSHVGTAAKAIGDDDAAAASLGVRVLRTRQAIYVLAAFGAALAGVAWLASAITFLPRTNFGVQWSVLMLFMVLVGGLRSGPGPYIGALLLFALQELMGDFGAWYLAGLGAAAAGCALFLPQGLWGALSPHLSRLVTRPLVSPVSTPQERTAP</sequence>
<feature type="chain" id="PRO_5040723546" evidence="7">
    <location>
        <begin position="25"/>
        <end position="325"/>
    </location>
</feature>